<name>A0ABX3NYF5_9BACT</name>
<dbReference type="PANTHER" id="PTHR34846:SF10">
    <property type="entry name" value="CYTOPLASMIC PROTEIN"/>
    <property type="match status" value="1"/>
</dbReference>
<dbReference type="EMBL" id="LWBO01000010">
    <property type="protein sequence ID" value="OQP49502.1"/>
    <property type="molecule type" value="Genomic_DNA"/>
</dbReference>
<proteinExistence type="predicted"/>
<evidence type="ECO:0000313" key="3">
    <source>
        <dbReference type="Proteomes" id="UP000192277"/>
    </source>
</evidence>
<dbReference type="NCBIfam" id="TIGR00778">
    <property type="entry name" value="ahpD_dom"/>
    <property type="match status" value="1"/>
</dbReference>
<gene>
    <name evidence="2" type="ORF">A4D02_28310</name>
</gene>
<evidence type="ECO:0000313" key="2">
    <source>
        <dbReference type="EMBL" id="OQP49502.1"/>
    </source>
</evidence>
<keyword evidence="3" id="KW-1185">Reference proteome</keyword>
<evidence type="ECO:0000259" key="1">
    <source>
        <dbReference type="Pfam" id="PF02627"/>
    </source>
</evidence>
<dbReference type="InterPro" id="IPR003779">
    <property type="entry name" value="CMD-like"/>
</dbReference>
<organism evidence="2 3">
    <name type="scientific">Niastella koreensis</name>
    <dbReference type="NCBI Taxonomy" id="354356"/>
    <lineage>
        <taxon>Bacteria</taxon>
        <taxon>Pseudomonadati</taxon>
        <taxon>Bacteroidota</taxon>
        <taxon>Chitinophagia</taxon>
        <taxon>Chitinophagales</taxon>
        <taxon>Chitinophagaceae</taxon>
        <taxon>Niastella</taxon>
    </lineage>
</organism>
<dbReference type="SUPFAM" id="SSF69118">
    <property type="entry name" value="AhpD-like"/>
    <property type="match status" value="1"/>
</dbReference>
<reference evidence="2 3" key="1">
    <citation type="submission" date="2016-04" db="EMBL/GenBank/DDBJ databases">
        <authorList>
            <person name="Chen L."/>
            <person name="Zhuang W."/>
            <person name="Wang G."/>
        </authorList>
    </citation>
    <scope>NUCLEOTIDE SEQUENCE [LARGE SCALE GENOMIC DNA]</scope>
    <source>
        <strain evidence="3">GR20</strain>
    </source>
</reference>
<dbReference type="Proteomes" id="UP000192277">
    <property type="component" value="Unassembled WGS sequence"/>
</dbReference>
<dbReference type="InterPro" id="IPR004675">
    <property type="entry name" value="AhpD_core"/>
</dbReference>
<sequence>MKQVVNVYEKGQRALKALNTLGAYSHRSLIERPLANLILYRVSQLNGCAFCLDMHSKDLLAEGENVQRLLVLNAWRETPFYSDRERAALAFAEALTQINNGHIDDAVYNEALQQFTEEELIDLTFCIITINSYNRVNIAFPNPAVVGTYKVGMFENA</sequence>
<feature type="domain" description="Carboxymuconolactone decarboxylase-like" evidence="1">
    <location>
        <begin position="16"/>
        <end position="94"/>
    </location>
</feature>
<protein>
    <submittedName>
        <fullName evidence="2">Carboxymuconolactone decarboxylase</fullName>
    </submittedName>
</protein>
<comment type="caution">
    <text evidence="2">The sequence shown here is derived from an EMBL/GenBank/DDBJ whole genome shotgun (WGS) entry which is preliminary data.</text>
</comment>
<dbReference type="Pfam" id="PF02627">
    <property type="entry name" value="CMD"/>
    <property type="match status" value="1"/>
</dbReference>
<dbReference type="InterPro" id="IPR029032">
    <property type="entry name" value="AhpD-like"/>
</dbReference>
<accession>A0ABX3NYF5</accession>
<dbReference type="Gene3D" id="1.20.1290.10">
    <property type="entry name" value="AhpD-like"/>
    <property type="match status" value="1"/>
</dbReference>
<dbReference type="RefSeq" id="WP_014220111.1">
    <property type="nucleotide sequence ID" value="NZ_LWBO01000010.1"/>
</dbReference>
<dbReference type="PANTHER" id="PTHR34846">
    <property type="entry name" value="4-CARBOXYMUCONOLACTONE DECARBOXYLASE FAMILY PROTEIN (AFU_ORTHOLOGUE AFUA_6G11590)"/>
    <property type="match status" value="1"/>
</dbReference>